<evidence type="ECO:0000313" key="2">
    <source>
        <dbReference type="Proteomes" id="UP000663856"/>
    </source>
</evidence>
<reference evidence="1" key="1">
    <citation type="submission" date="2021-02" db="EMBL/GenBank/DDBJ databases">
        <authorList>
            <person name="Nowell W R."/>
        </authorList>
    </citation>
    <scope>NUCLEOTIDE SEQUENCE</scope>
</reference>
<sequence>MSSIEQLPNEIIYRIFDNINKLNRLKSLKLIQINENDLENILKHLINDPLNSIEIEYRQYFTMLNQPTILILYQILSKETLREVHLDMRSYQNDFIQWPQTSNIKYLTLIHSNLYQFVQIIEKSNKYKSVTLKNFTMKNLNKIPLKSFHLKQLKSFKIEDSELIMEIIQWFISFMSDIVYFKLDGFTNIIENIFKNDQLENLFENKLNNLITFQFFIRFSSNETLINNTIIDSFIQQFKKSY</sequence>
<name>A0A816RN54_9BILA</name>
<protein>
    <recommendedName>
        <fullName evidence="3">F-box domain-containing protein</fullName>
    </recommendedName>
</protein>
<dbReference type="EMBL" id="CAJNRF010005888">
    <property type="protein sequence ID" value="CAF2075916.1"/>
    <property type="molecule type" value="Genomic_DNA"/>
</dbReference>
<evidence type="ECO:0008006" key="3">
    <source>
        <dbReference type="Google" id="ProtNLM"/>
    </source>
</evidence>
<dbReference type="Proteomes" id="UP000663856">
    <property type="component" value="Unassembled WGS sequence"/>
</dbReference>
<dbReference type="AlphaFoldDB" id="A0A816RN54"/>
<gene>
    <name evidence="1" type="ORF">WKI299_LOCUS15131</name>
</gene>
<proteinExistence type="predicted"/>
<comment type="caution">
    <text evidence="1">The sequence shown here is derived from an EMBL/GenBank/DDBJ whole genome shotgun (WGS) entry which is preliminary data.</text>
</comment>
<evidence type="ECO:0000313" key="1">
    <source>
        <dbReference type="EMBL" id="CAF2075916.1"/>
    </source>
</evidence>
<accession>A0A816RN54</accession>
<organism evidence="1 2">
    <name type="scientific">Rotaria magnacalcarata</name>
    <dbReference type="NCBI Taxonomy" id="392030"/>
    <lineage>
        <taxon>Eukaryota</taxon>
        <taxon>Metazoa</taxon>
        <taxon>Spiralia</taxon>
        <taxon>Gnathifera</taxon>
        <taxon>Rotifera</taxon>
        <taxon>Eurotatoria</taxon>
        <taxon>Bdelloidea</taxon>
        <taxon>Philodinida</taxon>
        <taxon>Philodinidae</taxon>
        <taxon>Rotaria</taxon>
    </lineage>
</organism>